<dbReference type="Proteomes" id="UP000235145">
    <property type="component" value="Unassembled WGS sequence"/>
</dbReference>
<proteinExistence type="predicted"/>
<accession>A0A9R1W8Q1</accession>
<comment type="caution">
    <text evidence="1">The sequence shown here is derived from an EMBL/GenBank/DDBJ whole genome shotgun (WGS) entry which is preliminary data.</text>
</comment>
<sequence length="125" mass="14736">MDCKPTNFLGRDDLVAAMTWLTHTEKKFHTSKCAEKDKVDYATNLLTRVAHYWWDIINSTLGEELASMLTWEKFKVGLRTLIHEFIWDSKYTTFRQVVDAARDSEIELRHQEQEKERVGNRETIG</sequence>
<dbReference type="AlphaFoldDB" id="A0A9R1W8Q1"/>
<gene>
    <name evidence="1" type="ORF">LSAT_V11C300103560</name>
</gene>
<keyword evidence="2" id="KW-1185">Reference proteome</keyword>
<evidence type="ECO:0000313" key="1">
    <source>
        <dbReference type="EMBL" id="KAJ0219224.1"/>
    </source>
</evidence>
<dbReference type="EMBL" id="NBSK02000003">
    <property type="protein sequence ID" value="KAJ0219224.1"/>
    <property type="molecule type" value="Genomic_DNA"/>
</dbReference>
<organism evidence="1 2">
    <name type="scientific">Lactuca sativa</name>
    <name type="common">Garden lettuce</name>
    <dbReference type="NCBI Taxonomy" id="4236"/>
    <lineage>
        <taxon>Eukaryota</taxon>
        <taxon>Viridiplantae</taxon>
        <taxon>Streptophyta</taxon>
        <taxon>Embryophyta</taxon>
        <taxon>Tracheophyta</taxon>
        <taxon>Spermatophyta</taxon>
        <taxon>Magnoliopsida</taxon>
        <taxon>eudicotyledons</taxon>
        <taxon>Gunneridae</taxon>
        <taxon>Pentapetalae</taxon>
        <taxon>asterids</taxon>
        <taxon>campanulids</taxon>
        <taxon>Asterales</taxon>
        <taxon>Asteraceae</taxon>
        <taxon>Cichorioideae</taxon>
        <taxon>Cichorieae</taxon>
        <taxon>Lactucinae</taxon>
        <taxon>Lactuca</taxon>
    </lineage>
</organism>
<evidence type="ECO:0008006" key="3">
    <source>
        <dbReference type="Google" id="ProtNLM"/>
    </source>
</evidence>
<reference evidence="1 2" key="1">
    <citation type="journal article" date="2017" name="Nat. Commun.">
        <title>Genome assembly with in vitro proximity ligation data and whole-genome triplication in lettuce.</title>
        <authorList>
            <person name="Reyes-Chin-Wo S."/>
            <person name="Wang Z."/>
            <person name="Yang X."/>
            <person name="Kozik A."/>
            <person name="Arikit S."/>
            <person name="Song C."/>
            <person name="Xia L."/>
            <person name="Froenicke L."/>
            <person name="Lavelle D.O."/>
            <person name="Truco M.J."/>
            <person name="Xia R."/>
            <person name="Zhu S."/>
            <person name="Xu C."/>
            <person name="Xu H."/>
            <person name="Xu X."/>
            <person name="Cox K."/>
            <person name="Korf I."/>
            <person name="Meyers B.C."/>
            <person name="Michelmore R.W."/>
        </authorList>
    </citation>
    <scope>NUCLEOTIDE SEQUENCE [LARGE SCALE GENOMIC DNA]</scope>
    <source>
        <strain evidence="2">cv. Salinas</strain>
        <tissue evidence="1">Seedlings</tissue>
    </source>
</reference>
<evidence type="ECO:0000313" key="2">
    <source>
        <dbReference type="Proteomes" id="UP000235145"/>
    </source>
</evidence>
<name>A0A9R1W8Q1_LACSA</name>
<protein>
    <recommendedName>
        <fullName evidence="3">Retrotransposon gag domain-containing protein</fullName>
    </recommendedName>
</protein>